<name>A0A644YS98_9ZZZZ</name>
<sequence length="125" mass="14304">MYRSRRQPAQNAAFPVGRDHRGHMLHGDHHDPEHQRCRRPDVNGTQPAQFRRGRPEIGNGTQPEKERRGEQHPEEHCGTVSKEELRLHLDHVREGTHMDQASSWRGADDSGGRPVKATKASSRLR</sequence>
<proteinExistence type="predicted"/>
<dbReference type="AlphaFoldDB" id="A0A644YS98"/>
<accession>A0A644YS98</accession>
<feature type="region of interest" description="Disordered" evidence="1">
    <location>
        <begin position="1"/>
        <end position="125"/>
    </location>
</feature>
<comment type="caution">
    <text evidence="2">The sequence shown here is derived from an EMBL/GenBank/DDBJ whole genome shotgun (WGS) entry which is preliminary data.</text>
</comment>
<organism evidence="2">
    <name type="scientific">bioreactor metagenome</name>
    <dbReference type="NCBI Taxonomy" id="1076179"/>
    <lineage>
        <taxon>unclassified sequences</taxon>
        <taxon>metagenomes</taxon>
        <taxon>ecological metagenomes</taxon>
    </lineage>
</organism>
<evidence type="ECO:0000313" key="2">
    <source>
        <dbReference type="EMBL" id="MPM31462.1"/>
    </source>
</evidence>
<evidence type="ECO:0000256" key="1">
    <source>
        <dbReference type="SAM" id="MobiDB-lite"/>
    </source>
</evidence>
<protein>
    <submittedName>
        <fullName evidence="2">Uncharacterized protein</fullName>
    </submittedName>
</protein>
<feature type="compositionally biased region" description="Basic and acidic residues" evidence="1">
    <location>
        <begin position="63"/>
        <end position="97"/>
    </location>
</feature>
<gene>
    <name evidence="2" type="ORF">SDC9_78017</name>
</gene>
<feature type="compositionally biased region" description="Basic and acidic residues" evidence="1">
    <location>
        <begin position="25"/>
        <end position="41"/>
    </location>
</feature>
<reference evidence="2" key="1">
    <citation type="submission" date="2019-08" db="EMBL/GenBank/DDBJ databases">
        <authorList>
            <person name="Kucharzyk K."/>
            <person name="Murdoch R.W."/>
            <person name="Higgins S."/>
            <person name="Loffler F."/>
        </authorList>
    </citation>
    <scope>NUCLEOTIDE SEQUENCE</scope>
</reference>
<dbReference type="EMBL" id="VSSQ01006081">
    <property type="protein sequence ID" value="MPM31462.1"/>
    <property type="molecule type" value="Genomic_DNA"/>
</dbReference>